<proteinExistence type="predicted"/>
<organism evidence="2 3">
    <name type="scientific">Micromonospora zamorensis</name>
    <dbReference type="NCBI Taxonomy" id="709883"/>
    <lineage>
        <taxon>Bacteria</taxon>
        <taxon>Bacillati</taxon>
        <taxon>Actinomycetota</taxon>
        <taxon>Actinomycetes</taxon>
        <taxon>Micromonosporales</taxon>
        <taxon>Micromonosporaceae</taxon>
        <taxon>Micromonospora</taxon>
    </lineage>
</organism>
<dbReference type="Gene3D" id="3.30.1050.40">
    <property type="match status" value="1"/>
</dbReference>
<gene>
    <name evidence="2" type="ORF">OG375_26655</name>
</gene>
<evidence type="ECO:0000259" key="1">
    <source>
        <dbReference type="Pfam" id="PF17844"/>
    </source>
</evidence>
<sequence>MTAALLALDEGRTPERPVFREAVRSLLAVLAERAPGRSVEVRVPPYGAIQCVPGPRHTRGNPPNVVEMAPDTWLRLATGRIGWVEAVAEGRVQMSGVRADLSAYLPV</sequence>
<accession>A0ABZ1PS16</accession>
<dbReference type="EMBL" id="CP107941">
    <property type="protein sequence ID" value="WUI86138.1"/>
    <property type="molecule type" value="Genomic_DNA"/>
</dbReference>
<dbReference type="InterPro" id="IPR036527">
    <property type="entry name" value="SCP2_sterol-bd_dom_sf"/>
</dbReference>
<dbReference type="SUPFAM" id="SSF55718">
    <property type="entry name" value="SCP-like"/>
    <property type="match status" value="1"/>
</dbReference>
<protein>
    <submittedName>
        <fullName evidence="2">Sterol carrier family protein</fullName>
    </submittedName>
</protein>
<dbReference type="RefSeq" id="WP_327650473.1">
    <property type="nucleotide sequence ID" value="NZ_CP107892.1"/>
</dbReference>
<dbReference type="Pfam" id="PF17844">
    <property type="entry name" value="SCP_3"/>
    <property type="match status" value="1"/>
</dbReference>
<evidence type="ECO:0000313" key="2">
    <source>
        <dbReference type="EMBL" id="WUI86138.1"/>
    </source>
</evidence>
<reference evidence="2 3" key="1">
    <citation type="submission" date="2022-10" db="EMBL/GenBank/DDBJ databases">
        <title>The complete genomes of actinobacterial strains from the NBC collection.</title>
        <authorList>
            <person name="Joergensen T.S."/>
            <person name="Alvarez Arevalo M."/>
            <person name="Sterndorff E.B."/>
            <person name="Faurdal D."/>
            <person name="Vuksanovic O."/>
            <person name="Mourched A.-S."/>
            <person name="Charusanti P."/>
            <person name="Shaw S."/>
            <person name="Blin K."/>
            <person name="Weber T."/>
        </authorList>
    </citation>
    <scope>NUCLEOTIDE SEQUENCE [LARGE SCALE GENOMIC DNA]</scope>
    <source>
        <strain evidence="2 3">NBC_00396</strain>
    </source>
</reference>
<name>A0ABZ1PS16_9ACTN</name>
<keyword evidence="3" id="KW-1185">Reference proteome</keyword>
<evidence type="ECO:0000313" key="3">
    <source>
        <dbReference type="Proteomes" id="UP001346877"/>
    </source>
</evidence>
<feature type="domain" description="Bacterial SCP orthologue" evidence="1">
    <location>
        <begin position="16"/>
        <end position="107"/>
    </location>
</feature>
<dbReference type="InterPro" id="IPR041629">
    <property type="entry name" value="SCP_3"/>
</dbReference>
<dbReference type="Proteomes" id="UP001346877">
    <property type="component" value="Chromosome"/>
</dbReference>